<evidence type="ECO:0000259" key="12">
    <source>
        <dbReference type="Pfam" id="PF04871"/>
    </source>
</evidence>
<dbReference type="Pfam" id="PF04869">
    <property type="entry name" value="Uso1_p115_head"/>
    <property type="match status" value="1"/>
</dbReference>
<feature type="domain" description="Uso1/p115-like vesicle tethering protein C-terminal" evidence="12">
    <location>
        <begin position="741"/>
        <end position="868"/>
    </location>
</feature>
<sequence length="878" mass="97608">MEYFKSGLKSVLGTPQEGLQPTGAETVERLVDRVRSSTLLDDRRDACRALKALSRKFRIEVGAQGMDALCQVLEMDRGDCEIVGYALDTLCNITASESFEDEEHPHLSPTSVGSLGEQFTEIFIKQHDNVGLVLGFLEEYDFHVRWPAVRLLTSLLANKPKDIQEIILVSPMGVSKLMDILGDSREVIRNDALLLLIQLTKGNANIQKIVAFENAFDRLFDVISEEGYADGGIVVEDCLLLMLNLLRNNTSNQSFFKEGSYIQRLAPMFNLPPEGDDTGWSAQKVSNVHCMLQVVRTLVMPGNPAQVTMSSQKAMKACGLLEILCGILMASGVPVDILTETINTVAEVIRGNHGNQEYFASVMAPSNPPRPAITVLLMSMVNEKQSFVLRCSVLYCFQCFLFKNEVGQSQLVQTLLPSSTEVANLTTGQLLCGGLFSGDSLSNWFSAVALSHALVENPAQKEQLLRVLLATNVGSPPISLLHQCTMLLQQGSKMQSKLGLLMLLSTWLAHCPQAVKQFLSIPTSIPYLTAQAGSNEHDDSEELVQGICAFLMGICINFNDDTVTTFSKEKLRQIVEKRLGLETFLDKMGEVSKHELYSKAAKHPQLRPKQPSELLLDHEFCRLFRALEGMVVRALSSKPHSDLVNGSSEHSLLASENSLLLQYKELIREQDHKLQELTQTTERLTVEKSTLQREVKDLKSTLSQLRDENMLLRAQANTGLGQTTSGNTLGREAFHMLEEVRAEARRWKEQSEQKDSLICKLEEQVKSGVVSDLDTQLTLKSADQTIASSDIERELQETRQQLAATEEKLAELATANGEIEKMQKDQEDLLELLTDQDTRLNQLKAQLRALGEKVDDDDDDNDEDLEEEAEGCEDENSA</sequence>
<evidence type="ECO:0000256" key="2">
    <source>
        <dbReference type="ARBA" id="ARBA00004496"/>
    </source>
</evidence>
<protein>
    <submittedName>
        <fullName evidence="13">General vesicular transport factor p115</fullName>
    </submittedName>
</protein>
<dbReference type="GO" id="GO:0048280">
    <property type="term" value="P:vesicle fusion with Golgi apparatus"/>
    <property type="evidence" value="ECO:0007669"/>
    <property type="project" value="InterPro"/>
</dbReference>
<evidence type="ECO:0000313" key="13">
    <source>
        <dbReference type="EMBL" id="KDR16567.1"/>
    </source>
</evidence>
<dbReference type="GO" id="GO:0000139">
    <property type="term" value="C:Golgi membrane"/>
    <property type="evidence" value="ECO:0007669"/>
    <property type="project" value="InterPro"/>
</dbReference>
<evidence type="ECO:0000256" key="9">
    <source>
        <dbReference type="SAM" id="Coils"/>
    </source>
</evidence>
<dbReference type="Gene3D" id="1.25.10.10">
    <property type="entry name" value="Leucine-rich Repeat Variant"/>
    <property type="match status" value="1"/>
</dbReference>
<dbReference type="InterPro" id="IPR024095">
    <property type="entry name" value="Vesicle_P115"/>
</dbReference>
<evidence type="ECO:0000259" key="11">
    <source>
        <dbReference type="Pfam" id="PF04869"/>
    </source>
</evidence>
<proteinExistence type="predicted"/>
<dbReference type="Pfam" id="PF18770">
    <property type="entry name" value="Arm_vescicular"/>
    <property type="match status" value="1"/>
</dbReference>
<dbReference type="eggNOG" id="KOG0946">
    <property type="taxonomic scope" value="Eukaryota"/>
</dbReference>
<dbReference type="PANTHER" id="PTHR10013:SF0">
    <property type="entry name" value="GENERAL VESICULAR TRANSPORT FACTOR P115"/>
    <property type="match status" value="1"/>
</dbReference>
<keyword evidence="5" id="KW-0677">Repeat</keyword>
<dbReference type="FunCoup" id="A0A067RA58">
    <property type="interactions" value="1888"/>
</dbReference>
<dbReference type="InParanoid" id="A0A067RA58"/>
<dbReference type="Proteomes" id="UP000027135">
    <property type="component" value="Unassembled WGS sequence"/>
</dbReference>
<dbReference type="InterPro" id="IPR006953">
    <property type="entry name" value="Vesicle_Uso1_P115_head"/>
</dbReference>
<gene>
    <name evidence="13" type="ORF">L798_08896</name>
</gene>
<dbReference type="AlphaFoldDB" id="A0A067RA58"/>
<evidence type="ECO:0000256" key="5">
    <source>
        <dbReference type="ARBA" id="ARBA00022737"/>
    </source>
</evidence>
<dbReference type="SUPFAM" id="SSF48371">
    <property type="entry name" value="ARM repeat"/>
    <property type="match status" value="1"/>
</dbReference>
<dbReference type="OrthoDB" id="198977at2759"/>
<feature type="region of interest" description="Disordered" evidence="10">
    <location>
        <begin position="849"/>
        <end position="878"/>
    </location>
</feature>
<dbReference type="GO" id="GO:0005783">
    <property type="term" value="C:endoplasmic reticulum"/>
    <property type="evidence" value="ECO:0007669"/>
    <property type="project" value="TreeGrafter"/>
</dbReference>
<keyword evidence="7 9" id="KW-0175">Coiled coil</keyword>
<feature type="domain" description="Vesicle tethering protein Uso1/P115-like head" evidence="11">
    <location>
        <begin position="352"/>
        <end position="635"/>
    </location>
</feature>
<dbReference type="Pfam" id="PF04871">
    <property type="entry name" value="Uso1_p115_C"/>
    <property type="match status" value="1"/>
</dbReference>
<dbReference type="OMA" id="GQETFCN"/>
<dbReference type="InterPro" id="IPR041209">
    <property type="entry name" value="P115_Arm_rpt"/>
</dbReference>
<reference evidence="13 14" key="1">
    <citation type="journal article" date="2014" name="Nat. Commun.">
        <title>Molecular traces of alternative social organization in a termite genome.</title>
        <authorList>
            <person name="Terrapon N."/>
            <person name="Li C."/>
            <person name="Robertson H.M."/>
            <person name="Ji L."/>
            <person name="Meng X."/>
            <person name="Booth W."/>
            <person name="Chen Z."/>
            <person name="Childers C.P."/>
            <person name="Glastad K.M."/>
            <person name="Gokhale K."/>
            <person name="Gowin J."/>
            <person name="Gronenberg W."/>
            <person name="Hermansen R.A."/>
            <person name="Hu H."/>
            <person name="Hunt B.G."/>
            <person name="Huylmans A.K."/>
            <person name="Khalil S.M."/>
            <person name="Mitchell R.D."/>
            <person name="Munoz-Torres M.C."/>
            <person name="Mustard J.A."/>
            <person name="Pan H."/>
            <person name="Reese J.T."/>
            <person name="Scharf M.E."/>
            <person name="Sun F."/>
            <person name="Vogel H."/>
            <person name="Xiao J."/>
            <person name="Yang W."/>
            <person name="Yang Z."/>
            <person name="Yang Z."/>
            <person name="Zhou J."/>
            <person name="Zhu J."/>
            <person name="Brent C.S."/>
            <person name="Elsik C.G."/>
            <person name="Goodisman M.A."/>
            <person name="Liberles D.A."/>
            <person name="Roe R.M."/>
            <person name="Vargo E.L."/>
            <person name="Vilcinskas A."/>
            <person name="Wang J."/>
            <person name="Bornberg-Bauer E."/>
            <person name="Korb J."/>
            <person name="Zhang G."/>
            <person name="Liebig J."/>
        </authorList>
    </citation>
    <scope>NUCLEOTIDE SEQUENCE [LARGE SCALE GENOMIC DNA]</scope>
    <source>
        <tissue evidence="13">Whole organism</tissue>
    </source>
</reference>
<dbReference type="GO" id="GO:0045056">
    <property type="term" value="P:transcytosis"/>
    <property type="evidence" value="ECO:0007669"/>
    <property type="project" value="TreeGrafter"/>
</dbReference>
<dbReference type="PANTHER" id="PTHR10013">
    <property type="entry name" value="GENERAL VESICULAR TRANSPORT FACTOR P115"/>
    <property type="match status" value="1"/>
</dbReference>
<dbReference type="GO" id="GO:0006888">
    <property type="term" value="P:endoplasmic reticulum to Golgi vesicle-mediated transport"/>
    <property type="evidence" value="ECO:0007669"/>
    <property type="project" value="TreeGrafter"/>
</dbReference>
<dbReference type="InterPro" id="IPR016024">
    <property type="entry name" value="ARM-type_fold"/>
</dbReference>
<comment type="subcellular location">
    <subcellularLocation>
        <location evidence="2">Cytoplasm</location>
    </subcellularLocation>
    <subcellularLocation>
        <location evidence="1">Endomembrane system</location>
        <topology evidence="1">Peripheral membrane protein</topology>
    </subcellularLocation>
    <subcellularLocation>
        <location evidence="3">Golgi apparatus</location>
    </subcellularLocation>
</comment>
<organism evidence="13 14">
    <name type="scientific">Zootermopsis nevadensis</name>
    <name type="common">Dampwood termite</name>
    <dbReference type="NCBI Taxonomy" id="136037"/>
    <lineage>
        <taxon>Eukaryota</taxon>
        <taxon>Metazoa</taxon>
        <taxon>Ecdysozoa</taxon>
        <taxon>Arthropoda</taxon>
        <taxon>Hexapoda</taxon>
        <taxon>Insecta</taxon>
        <taxon>Pterygota</taxon>
        <taxon>Neoptera</taxon>
        <taxon>Polyneoptera</taxon>
        <taxon>Dictyoptera</taxon>
        <taxon>Blattodea</taxon>
        <taxon>Blattoidea</taxon>
        <taxon>Termitoidae</taxon>
        <taxon>Termopsidae</taxon>
        <taxon>Zootermopsis</taxon>
    </lineage>
</organism>
<evidence type="ECO:0000256" key="10">
    <source>
        <dbReference type="SAM" id="MobiDB-lite"/>
    </source>
</evidence>
<dbReference type="GO" id="GO:0012507">
    <property type="term" value="C:ER to Golgi transport vesicle membrane"/>
    <property type="evidence" value="ECO:0007669"/>
    <property type="project" value="TreeGrafter"/>
</dbReference>
<accession>A0A067RA58</accession>
<dbReference type="InterPro" id="IPR006955">
    <property type="entry name" value="Uso1_p115_C"/>
</dbReference>
<dbReference type="GO" id="GO:0005795">
    <property type="term" value="C:Golgi stack"/>
    <property type="evidence" value="ECO:0007669"/>
    <property type="project" value="TreeGrafter"/>
</dbReference>
<evidence type="ECO:0000256" key="1">
    <source>
        <dbReference type="ARBA" id="ARBA00004184"/>
    </source>
</evidence>
<evidence type="ECO:0000256" key="7">
    <source>
        <dbReference type="ARBA" id="ARBA00023054"/>
    </source>
</evidence>
<dbReference type="GO" id="GO:0048211">
    <property type="term" value="P:Golgi vesicle docking"/>
    <property type="evidence" value="ECO:0007669"/>
    <property type="project" value="TreeGrafter"/>
</dbReference>
<evidence type="ECO:0000256" key="8">
    <source>
        <dbReference type="ARBA" id="ARBA00023136"/>
    </source>
</evidence>
<evidence type="ECO:0000313" key="14">
    <source>
        <dbReference type="Proteomes" id="UP000027135"/>
    </source>
</evidence>
<dbReference type="InterPro" id="IPR011989">
    <property type="entry name" value="ARM-like"/>
</dbReference>
<evidence type="ECO:0000256" key="3">
    <source>
        <dbReference type="ARBA" id="ARBA00004555"/>
    </source>
</evidence>
<evidence type="ECO:0000256" key="6">
    <source>
        <dbReference type="ARBA" id="ARBA00023034"/>
    </source>
</evidence>
<dbReference type="STRING" id="136037.A0A067RA58"/>
<keyword evidence="8" id="KW-0472">Membrane</keyword>
<keyword evidence="6" id="KW-0333">Golgi apparatus</keyword>
<feature type="compositionally biased region" description="Acidic residues" evidence="10">
    <location>
        <begin position="854"/>
        <end position="878"/>
    </location>
</feature>
<keyword evidence="14" id="KW-1185">Reference proteome</keyword>
<dbReference type="FunFam" id="1.25.10.10:FF:000394">
    <property type="entry name" value="general vesicular transport factor p115"/>
    <property type="match status" value="1"/>
</dbReference>
<dbReference type="EMBL" id="KK852785">
    <property type="protein sequence ID" value="KDR16567.1"/>
    <property type="molecule type" value="Genomic_DNA"/>
</dbReference>
<evidence type="ECO:0000256" key="4">
    <source>
        <dbReference type="ARBA" id="ARBA00022490"/>
    </source>
</evidence>
<dbReference type="GO" id="GO:0006886">
    <property type="term" value="P:intracellular protein transport"/>
    <property type="evidence" value="ECO:0007669"/>
    <property type="project" value="InterPro"/>
</dbReference>
<feature type="coiled-coil region" evidence="9">
    <location>
        <begin position="660"/>
        <end position="757"/>
    </location>
</feature>
<keyword evidence="4" id="KW-0963">Cytoplasm</keyword>
<name>A0A067RA58_ZOONE</name>